<feature type="transmembrane region" description="Helical" evidence="20">
    <location>
        <begin position="288"/>
        <end position="307"/>
    </location>
</feature>
<comment type="function">
    <text evidence="1 20">Component of the ubiquinol-cytochrome c reductase complex (complex III or cytochrome b-c1 complex) that is part of the mitochondrial respiratory chain. The b-c1 complex mediates electron transfer from ubiquinol to cytochrome c. Contributes to the generation of a proton gradient across the mitochondrial membrane that is then used for ATP synthesis.</text>
</comment>
<dbReference type="InterPro" id="IPR016174">
    <property type="entry name" value="Di-haem_cyt_TM"/>
</dbReference>
<feature type="transmembrane region" description="Helical" evidence="20">
    <location>
        <begin position="229"/>
        <end position="246"/>
    </location>
</feature>
<reference evidence="24" key="2">
    <citation type="journal article" date="2019" name="Bull. Am. Mus. Nat. Hist.">
        <title>A Review of the Eliurus tanala Complex (Rodentia: Muroidea: Nesomyidae), with Description of a New Species from Dry Forests of Western Madagascar.</title>
        <authorList>
            <person name="Jansa S.A."/>
            <person name="Carleton M.D."/>
            <person name="Soarimalala V."/>
            <person name="Rakotomalala Z."/>
            <person name="Goodman S.M."/>
        </authorList>
    </citation>
    <scope>NUCLEOTIDE SEQUENCE</scope>
</reference>
<dbReference type="CDD" id="cd00284">
    <property type="entry name" value="Cytochrome_b_N"/>
    <property type="match status" value="1"/>
</dbReference>
<dbReference type="PIRSF" id="PIRSF038885">
    <property type="entry name" value="COB"/>
    <property type="match status" value="1"/>
</dbReference>
<keyword evidence="6 19" id="KW-0349">Heme</keyword>
<dbReference type="CDD" id="cd00290">
    <property type="entry name" value="cytochrome_b_C"/>
    <property type="match status" value="1"/>
</dbReference>
<dbReference type="GO" id="GO:0045275">
    <property type="term" value="C:respiratory chain complex III"/>
    <property type="evidence" value="ECO:0007669"/>
    <property type="project" value="InterPro"/>
</dbReference>
<protein>
    <recommendedName>
        <fullName evidence="4 20">Cytochrome b</fullName>
    </recommendedName>
</protein>
<dbReference type="InterPro" id="IPR036150">
    <property type="entry name" value="Cyt_b/b6_C_sf"/>
</dbReference>
<evidence type="ECO:0000256" key="12">
    <source>
        <dbReference type="ARBA" id="ARBA00022989"/>
    </source>
</evidence>
<feature type="binding site" evidence="18">
    <location>
        <position position="201"/>
    </location>
    <ligand>
        <name>a ubiquinone</name>
        <dbReference type="ChEBI" id="CHEBI:16389"/>
    </ligand>
</feature>
<dbReference type="InterPro" id="IPR030689">
    <property type="entry name" value="Cytochrome_b"/>
</dbReference>
<feature type="binding site" description="axial binding residue" evidence="19">
    <location>
        <position position="182"/>
    </location>
    <ligand>
        <name>heme b</name>
        <dbReference type="ChEBI" id="CHEBI:60344"/>
        <label>b562</label>
    </ligand>
    <ligandPart>
        <name>Fe</name>
        <dbReference type="ChEBI" id="CHEBI:18248"/>
    </ligandPart>
</feature>
<keyword evidence="11 20" id="KW-0249">Electron transport</keyword>
<feature type="transmembrane region" description="Helical" evidence="20">
    <location>
        <begin position="113"/>
        <end position="133"/>
    </location>
</feature>
<dbReference type="FunFam" id="1.20.810.10:FF:000002">
    <property type="entry name" value="Cytochrome b"/>
    <property type="match status" value="1"/>
</dbReference>
<keyword evidence="13 19" id="KW-0408">Iron</keyword>
<gene>
    <name evidence="24" type="primary">cytb</name>
</gene>
<evidence type="ECO:0000256" key="7">
    <source>
        <dbReference type="ARBA" id="ARBA00022660"/>
    </source>
</evidence>
<dbReference type="InterPro" id="IPR048259">
    <property type="entry name" value="Cytochrome_b_N_euk/bac"/>
</dbReference>
<dbReference type="GO" id="GO:0005743">
    <property type="term" value="C:mitochondrial inner membrane"/>
    <property type="evidence" value="ECO:0007669"/>
    <property type="project" value="UniProtKB-SubCell"/>
</dbReference>
<feature type="transmembrane region" description="Helical" evidence="20">
    <location>
        <begin position="77"/>
        <end position="98"/>
    </location>
</feature>
<dbReference type="InterPro" id="IPR027387">
    <property type="entry name" value="Cytb/b6-like_sf"/>
</dbReference>
<evidence type="ECO:0000256" key="6">
    <source>
        <dbReference type="ARBA" id="ARBA00022617"/>
    </source>
</evidence>
<keyword evidence="15 20" id="KW-0496">Mitochondrion</keyword>
<feature type="binding site" description="axial binding residue" evidence="19">
    <location>
        <position position="97"/>
    </location>
    <ligand>
        <name>heme b</name>
        <dbReference type="ChEBI" id="CHEBI:60344"/>
        <label>b566</label>
    </ligand>
    <ligandPart>
        <name>Fe</name>
        <dbReference type="ChEBI" id="CHEBI:18248"/>
    </ligandPart>
</feature>
<keyword evidence="14" id="KW-0830">Ubiquinone</keyword>
<evidence type="ECO:0000256" key="14">
    <source>
        <dbReference type="ARBA" id="ARBA00023075"/>
    </source>
</evidence>
<feature type="transmembrane region" description="Helical" evidence="20">
    <location>
        <begin position="145"/>
        <end position="166"/>
    </location>
</feature>
<evidence type="ECO:0000256" key="17">
    <source>
        <dbReference type="ARBA" id="ARBA00061233"/>
    </source>
</evidence>
<dbReference type="GO" id="GO:0006122">
    <property type="term" value="P:mitochondrial electron transport, ubiquinol to cytochrome c"/>
    <property type="evidence" value="ECO:0007669"/>
    <property type="project" value="TreeGrafter"/>
</dbReference>
<evidence type="ECO:0000256" key="16">
    <source>
        <dbReference type="ARBA" id="ARBA00023136"/>
    </source>
</evidence>
<dbReference type="PANTHER" id="PTHR19271:SF16">
    <property type="entry name" value="CYTOCHROME B"/>
    <property type="match status" value="1"/>
</dbReference>
<name>A0A4P8XSE6_9RODE</name>
<keyword evidence="9 19" id="KW-0479">Metal-binding</keyword>
<evidence type="ECO:0000256" key="11">
    <source>
        <dbReference type="ARBA" id="ARBA00022982"/>
    </source>
</evidence>
<evidence type="ECO:0000256" key="2">
    <source>
        <dbReference type="ARBA" id="ARBA00004448"/>
    </source>
</evidence>
<evidence type="ECO:0000256" key="9">
    <source>
        <dbReference type="ARBA" id="ARBA00022723"/>
    </source>
</evidence>
<comment type="subcellular location">
    <subcellularLocation>
        <location evidence="2">Mitochondrion inner membrane</location>
        <topology evidence="2">Multi-pass membrane protein</topology>
    </subcellularLocation>
</comment>
<sequence>MTNIRKSHPLLKIINHSFIDLPTPSNISSWWNFGSLLGICLILQIATGLFLAMHYTSDTTTAFSSVTHICRDVNYGWLIRYLHANGASMFFICLFIHVGRGMYYGSYLSIETWNMGIILLFAVMATAFMGYVLPWGQMSFWGATVITNLLSAIPYIGTTLVEWIWGGFSVDKATLTRFFAFHFILPFIIVALVMVHLLFLHETGSNNPSGLNSDADKIPFHPYYTIKDILGVLLLFLFLISLVLFTPDLLGDPDNYTPANPLNTPPHIKPEWYFLFAYAILRSIPNKLGGVLALILSILVLALLPHLHTSKLQSLMFRPLTQALYWILVADLLTLTWIGGQPVEYPFVIIGQLASILYFAIILIFMPMAGMIEDNVLKMT</sequence>
<keyword evidence="5 20" id="KW-0813">Transport</keyword>
<dbReference type="EMBL" id="MK806805">
    <property type="protein sequence ID" value="QDJ00110.1"/>
    <property type="molecule type" value="Genomic_DNA"/>
</dbReference>
<feature type="binding site" description="axial binding residue" evidence="19">
    <location>
        <position position="196"/>
    </location>
    <ligand>
        <name>heme b</name>
        <dbReference type="ChEBI" id="CHEBI:60344"/>
        <label>b566</label>
    </ligand>
    <ligandPart>
        <name>Fe</name>
        <dbReference type="ChEBI" id="CHEBI:18248"/>
    </ligandPart>
</feature>
<reference evidence="23" key="1">
    <citation type="submission" date="2018-10" db="EMBL/GenBank/DDBJ databases">
        <title>Montane regions drive recent diversification in Madagascar's humid-forest terrestrial vertebrates.</title>
        <authorList>
            <person name="Everson K.M."/>
            <person name="Jansa S.A."/>
            <person name="Goodman S.M."/>
            <person name="Olson L.E."/>
        </authorList>
    </citation>
    <scope>NUCLEOTIDE SEQUENCE</scope>
</reference>
<keyword evidence="8 20" id="KW-0812">Transmembrane</keyword>
<evidence type="ECO:0000313" key="23">
    <source>
        <dbReference type="EMBL" id="QCT05542.1"/>
    </source>
</evidence>
<evidence type="ECO:0000256" key="8">
    <source>
        <dbReference type="ARBA" id="ARBA00022692"/>
    </source>
</evidence>
<geneLocation type="mitochondrion" evidence="24"/>
<dbReference type="Pfam" id="PF00032">
    <property type="entry name" value="Cytochrom_B_C"/>
    <property type="match status" value="1"/>
</dbReference>
<keyword evidence="16 20" id="KW-0472">Membrane</keyword>
<dbReference type="PANTHER" id="PTHR19271">
    <property type="entry name" value="CYTOCHROME B"/>
    <property type="match status" value="1"/>
</dbReference>
<comment type="subunit">
    <text evidence="3">The cytochrome bc1 complex contains 11 subunits: 3 respiratory subunits (MT-CYB, CYC1 and UQCRFS1), 2 core proteins (UQCRC1 and UQCRC2) and 6 low-molecular weight proteins (UQCRH/QCR6, UQCRB/QCR7, UQCRQ/QCR8, UQCR10/QCR9, UQCR11/QCR10 and a cleavage product of UQCRFS1). This cytochrome bc1 complex then forms a dimer.</text>
</comment>
<keyword evidence="12 20" id="KW-1133">Transmembrane helix</keyword>
<accession>A0A4P8XSE6</accession>
<dbReference type="EMBL" id="MK053203">
    <property type="protein sequence ID" value="QCT05542.1"/>
    <property type="molecule type" value="Genomic_DNA"/>
</dbReference>
<comment type="similarity">
    <text evidence="17 20">Belongs to the cytochrome b family.</text>
</comment>
<evidence type="ECO:0000256" key="19">
    <source>
        <dbReference type="PIRSR" id="PIRSR038885-2"/>
    </source>
</evidence>
<dbReference type="Gene3D" id="1.20.810.10">
    <property type="entry name" value="Cytochrome Bc1 Complex, Chain C"/>
    <property type="match status" value="1"/>
</dbReference>
<evidence type="ECO:0000256" key="3">
    <source>
        <dbReference type="ARBA" id="ARBA00011088"/>
    </source>
</evidence>
<evidence type="ECO:0000256" key="20">
    <source>
        <dbReference type="RuleBase" id="RU362117"/>
    </source>
</evidence>
<dbReference type="AlphaFoldDB" id="A0A4P8XSE6"/>
<feature type="transmembrane region" description="Helical" evidence="20">
    <location>
        <begin position="319"/>
        <end position="339"/>
    </location>
</feature>
<feature type="domain" description="Cytochrome b/b6 C-terminal region profile" evidence="22">
    <location>
        <begin position="210"/>
        <end position="380"/>
    </location>
</feature>
<evidence type="ECO:0000256" key="1">
    <source>
        <dbReference type="ARBA" id="ARBA00002566"/>
    </source>
</evidence>
<evidence type="ECO:0000256" key="13">
    <source>
        <dbReference type="ARBA" id="ARBA00023004"/>
    </source>
</evidence>
<keyword evidence="10" id="KW-0999">Mitochondrion inner membrane</keyword>
<dbReference type="SUPFAM" id="SSF81648">
    <property type="entry name" value="a domain/subunit of cytochrome bc1 complex (Ubiquinol-cytochrome c reductase)"/>
    <property type="match status" value="1"/>
</dbReference>
<evidence type="ECO:0000256" key="10">
    <source>
        <dbReference type="ARBA" id="ARBA00022792"/>
    </source>
</evidence>
<keyword evidence="7 20" id="KW-0679">Respiratory chain</keyword>
<evidence type="ECO:0000259" key="21">
    <source>
        <dbReference type="PROSITE" id="PS51002"/>
    </source>
</evidence>
<evidence type="ECO:0000256" key="18">
    <source>
        <dbReference type="PIRSR" id="PIRSR038885-1"/>
    </source>
</evidence>
<feature type="transmembrane region" description="Helical" evidence="20">
    <location>
        <begin position="345"/>
        <end position="369"/>
    </location>
</feature>
<feature type="transmembrane region" description="Helical" evidence="20">
    <location>
        <begin position="178"/>
        <end position="200"/>
    </location>
</feature>
<comment type="cofactor">
    <cofactor evidence="19">
        <name>heme</name>
        <dbReference type="ChEBI" id="CHEBI:30413"/>
    </cofactor>
    <text evidence="19">Binds 2 heme groups non-covalently.</text>
</comment>
<dbReference type="InterPro" id="IPR005798">
    <property type="entry name" value="Cyt_b/b6_C"/>
</dbReference>
<dbReference type="PROSITE" id="PS51002">
    <property type="entry name" value="CYTB_NTER"/>
    <property type="match status" value="1"/>
</dbReference>
<dbReference type="GO" id="GO:0008121">
    <property type="term" value="F:quinol-cytochrome-c reductase activity"/>
    <property type="evidence" value="ECO:0007669"/>
    <property type="project" value="InterPro"/>
</dbReference>
<evidence type="ECO:0000256" key="5">
    <source>
        <dbReference type="ARBA" id="ARBA00022448"/>
    </source>
</evidence>
<proteinExistence type="inferred from homology"/>
<dbReference type="PROSITE" id="PS51003">
    <property type="entry name" value="CYTB_CTER"/>
    <property type="match status" value="1"/>
</dbReference>
<dbReference type="GO" id="GO:0016491">
    <property type="term" value="F:oxidoreductase activity"/>
    <property type="evidence" value="ECO:0007669"/>
    <property type="project" value="UniProtKB-UniRule"/>
</dbReference>
<comment type="cofactor">
    <cofactor evidence="20">
        <name>heme b</name>
        <dbReference type="ChEBI" id="CHEBI:60344"/>
    </cofactor>
    <text evidence="20">Binds 2 heme groups non-covalently.</text>
</comment>
<evidence type="ECO:0000256" key="15">
    <source>
        <dbReference type="ARBA" id="ARBA00023128"/>
    </source>
</evidence>
<evidence type="ECO:0000259" key="22">
    <source>
        <dbReference type="PROSITE" id="PS51003"/>
    </source>
</evidence>
<dbReference type="Pfam" id="PF00033">
    <property type="entry name" value="Cytochrome_B"/>
    <property type="match status" value="1"/>
</dbReference>
<dbReference type="InterPro" id="IPR005797">
    <property type="entry name" value="Cyt_b/b6_N"/>
</dbReference>
<organism evidence="24">
    <name type="scientific">Eliurus tanala</name>
    <name type="common">Tanala tufted-tailed rat</name>
    <dbReference type="NCBI Taxonomy" id="107286"/>
    <lineage>
        <taxon>Eukaryota</taxon>
        <taxon>Metazoa</taxon>
        <taxon>Chordata</taxon>
        <taxon>Craniata</taxon>
        <taxon>Vertebrata</taxon>
        <taxon>Euteleostomi</taxon>
        <taxon>Mammalia</taxon>
        <taxon>Eutheria</taxon>
        <taxon>Euarchontoglires</taxon>
        <taxon>Glires</taxon>
        <taxon>Rodentia</taxon>
        <taxon>Myomorpha</taxon>
        <taxon>Muroidea</taxon>
        <taxon>Nesomyidae</taxon>
        <taxon>Nesomyinae</taxon>
        <taxon>Eliurus</taxon>
    </lineage>
</organism>
<evidence type="ECO:0000313" key="24">
    <source>
        <dbReference type="EMBL" id="QDJ00110.1"/>
    </source>
</evidence>
<dbReference type="GO" id="GO:0046872">
    <property type="term" value="F:metal ion binding"/>
    <property type="evidence" value="ECO:0007669"/>
    <property type="project" value="UniProtKB-UniRule"/>
</dbReference>
<dbReference type="SUPFAM" id="SSF81342">
    <property type="entry name" value="Transmembrane di-heme cytochromes"/>
    <property type="match status" value="1"/>
</dbReference>
<evidence type="ECO:0000256" key="4">
    <source>
        <dbReference type="ARBA" id="ARBA00013531"/>
    </source>
</evidence>
<feature type="transmembrane region" description="Helical" evidence="20">
    <location>
        <begin position="30"/>
        <end position="56"/>
    </location>
</feature>
<dbReference type="InterPro" id="IPR048260">
    <property type="entry name" value="Cytochrome_b_C_euk/bac"/>
</dbReference>
<feature type="binding site" description="axial binding residue" evidence="19">
    <location>
        <position position="83"/>
    </location>
    <ligand>
        <name>heme b</name>
        <dbReference type="ChEBI" id="CHEBI:60344"/>
        <label>b562</label>
    </ligand>
    <ligandPart>
        <name>Fe</name>
        <dbReference type="ChEBI" id="CHEBI:18248"/>
    </ligandPart>
</feature>
<feature type="domain" description="Cytochrome b/b6 N-terminal region profile" evidence="21">
    <location>
        <begin position="1"/>
        <end position="209"/>
    </location>
</feature>